<gene>
    <name evidence="2" type="ORF">ACFPYJ_05525</name>
</gene>
<feature type="region of interest" description="Disordered" evidence="1">
    <location>
        <begin position="1"/>
        <end position="23"/>
    </location>
</feature>
<comment type="caution">
    <text evidence="2">The sequence shown here is derived from an EMBL/GenBank/DDBJ whole genome shotgun (WGS) entry which is preliminary data.</text>
</comment>
<accession>A0ABW0VT15</accession>
<name>A0ABW0VT15_9BACL</name>
<keyword evidence="3" id="KW-1185">Reference proteome</keyword>
<protein>
    <submittedName>
        <fullName evidence="2">Uncharacterized protein</fullName>
    </submittedName>
</protein>
<dbReference type="Proteomes" id="UP001596047">
    <property type="component" value="Unassembled WGS sequence"/>
</dbReference>
<dbReference type="RefSeq" id="WP_379187060.1">
    <property type="nucleotide sequence ID" value="NZ_JBHSOW010000018.1"/>
</dbReference>
<reference evidence="3" key="1">
    <citation type="journal article" date="2019" name="Int. J. Syst. Evol. Microbiol.">
        <title>The Global Catalogue of Microorganisms (GCM) 10K type strain sequencing project: providing services to taxonomists for standard genome sequencing and annotation.</title>
        <authorList>
            <consortium name="The Broad Institute Genomics Platform"/>
            <consortium name="The Broad Institute Genome Sequencing Center for Infectious Disease"/>
            <person name="Wu L."/>
            <person name="Ma J."/>
        </authorList>
    </citation>
    <scope>NUCLEOTIDE SEQUENCE [LARGE SCALE GENOMIC DNA]</scope>
    <source>
        <strain evidence="3">CGMCC 1.3240</strain>
    </source>
</reference>
<dbReference type="EMBL" id="JBHSOW010000018">
    <property type="protein sequence ID" value="MFC5648593.1"/>
    <property type="molecule type" value="Genomic_DNA"/>
</dbReference>
<evidence type="ECO:0000256" key="1">
    <source>
        <dbReference type="SAM" id="MobiDB-lite"/>
    </source>
</evidence>
<organism evidence="2 3">
    <name type="scientific">Paenibacillus solisilvae</name>
    <dbReference type="NCBI Taxonomy" id="2486751"/>
    <lineage>
        <taxon>Bacteria</taxon>
        <taxon>Bacillati</taxon>
        <taxon>Bacillota</taxon>
        <taxon>Bacilli</taxon>
        <taxon>Bacillales</taxon>
        <taxon>Paenibacillaceae</taxon>
        <taxon>Paenibacillus</taxon>
    </lineage>
</organism>
<sequence>MKRTLNDCGLGYPTRRPVRTSSDHLPQQLHRLLHPRLQQEIAEIHLTFLLEQHAEV</sequence>
<evidence type="ECO:0000313" key="2">
    <source>
        <dbReference type="EMBL" id="MFC5648593.1"/>
    </source>
</evidence>
<proteinExistence type="predicted"/>
<evidence type="ECO:0000313" key="3">
    <source>
        <dbReference type="Proteomes" id="UP001596047"/>
    </source>
</evidence>